<evidence type="ECO:0000313" key="8">
    <source>
        <dbReference type="EMBL" id="WCE70738.1"/>
    </source>
</evidence>
<feature type="transmembrane region" description="Helical" evidence="6">
    <location>
        <begin position="400"/>
        <end position="423"/>
    </location>
</feature>
<dbReference type="AlphaFoldDB" id="A0AAX3LR43"/>
<feature type="domain" description="ABC3 transporter permease C-terminal" evidence="7">
    <location>
        <begin position="722"/>
        <end position="833"/>
    </location>
</feature>
<evidence type="ECO:0000256" key="4">
    <source>
        <dbReference type="ARBA" id="ARBA00022989"/>
    </source>
</evidence>
<keyword evidence="2" id="KW-1003">Cell membrane</keyword>
<keyword evidence="4 6" id="KW-1133">Transmembrane helix</keyword>
<evidence type="ECO:0000256" key="6">
    <source>
        <dbReference type="SAM" id="Phobius"/>
    </source>
</evidence>
<dbReference type="Proteomes" id="UP001210770">
    <property type="component" value="Chromosome"/>
</dbReference>
<proteinExistence type="predicted"/>
<feature type="transmembrane region" description="Helical" evidence="6">
    <location>
        <begin position="309"/>
        <end position="334"/>
    </location>
</feature>
<organism evidence="8 9">
    <name type="scientific">Sulfitobacter faviae</name>
    <dbReference type="NCBI Taxonomy" id="1775881"/>
    <lineage>
        <taxon>Bacteria</taxon>
        <taxon>Pseudomonadati</taxon>
        <taxon>Pseudomonadota</taxon>
        <taxon>Alphaproteobacteria</taxon>
        <taxon>Rhodobacterales</taxon>
        <taxon>Roseobacteraceae</taxon>
        <taxon>Sulfitobacter</taxon>
    </lineage>
</organism>
<feature type="transmembrane region" description="Helical" evidence="6">
    <location>
        <begin position="472"/>
        <end position="499"/>
    </location>
</feature>
<feature type="transmembrane region" description="Helical" evidence="6">
    <location>
        <begin position="708"/>
        <end position="740"/>
    </location>
</feature>
<comment type="subcellular location">
    <subcellularLocation>
        <location evidence="1">Cell membrane</location>
        <topology evidence="1">Multi-pass membrane protein</topology>
    </subcellularLocation>
</comment>
<dbReference type="PANTHER" id="PTHR30287">
    <property type="entry name" value="MEMBRANE COMPONENT OF PREDICTED ABC SUPERFAMILY METABOLITE UPTAKE TRANSPORTER"/>
    <property type="match status" value="1"/>
</dbReference>
<evidence type="ECO:0000259" key="7">
    <source>
        <dbReference type="Pfam" id="PF02687"/>
    </source>
</evidence>
<keyword evidence="3 6" id="KW-0812">Transmembrane</keyword>
<dbReference type="InterPro" id="IPR038766">
    <property type="entry name" value="Membrane_comp_ABC_pdt"/>
</dbReference>
<feature type="transmembrane region" description="Helical" evidence="6">
    <location>
        <begin position="354"/>
        <end position="379"/>
    </location>
</feature>
<feature type="transmembrane region" description="Helical" evidence="6">
    <location>
        <begin position="804"/>
        <end position="828"/>
    </location>
</feature>
<keyword evidence="5 6" id="KW-0472">Membrane</keyword>
<reference evidence="8" key="1">
    <citation type="submission" date="2023-01" db="EMBL/GenBank/DDBJ databases">
        <title>Comparative genomic analysis of cold water coral derived Sulfitobacter faviae: insights into their metabolism and habitat adaptation.</title>
        <authorList>
            <person name="Guo Y."/>
            <person name="Lin S."/>
            <person name="Huang Z."/>
            <person name="Tang K."/>
            <person name="Wang X."/>
        </authorList>
    </citation>
    <scope>NUCLEOTIDE SEQUENCE</scope>
    <source>
        <strain evidence="8">SCSIO W_1865</strain>
    </source>
</reference>
<evidence type="ECO:0000256" key="2">
    <source>
        <dbReference type="ARBA" id="ARBA00022475"/>
    </source>
</evidence>
<accession>A0AAX3LR43</accession>
<name>A0AAX3LR43_9RHOB</name>
<feature type="transmembrane region" description="Helical" evidence="6">
    <location>
        <begin position="264"/>
        <end position="288"/>
    </location>
</feature>
<gene>
    <name evidence="8" type="ORF">PL336_02540</name>
</gene>
<protein>
    <submittedName>
        <fullName evidence="8">FtsX-like permease family protein</fullName>
    </submittedName>
</protein>
<dbReference type="Pfam" id="PF02687">
    <property type="entry name" value="FtsX"/>
    <property type="match status" value="2"/>
</dbReference>
<feature type="transmembrane region" description="Helical" evidence="6">
    <location>
        <begin position="429"/>
        <end position="451"/>
    </location>
</feature>
<dbReference type="RefSeq" id="WP_271688965.1">
    <property type="nucleotide sequence ID" value="NZ_CP116423.1"/>
</dbReference>
<dbReference type="GO" id="GO:0005886">
    <property type="term" value="C:plasma membrane"/>
    <property type="evidence" value="ECO:0007669"/>
    <property type="project" value="UniProtKB-SubCell"/>
</dbReference>
<evidence type="ECO:0000256" key="1">
    <source>
        <dbReference type="ARBA" id="ARBA00004651"/>
    </source>
</evidence>
<feature type="domain" description="ABC3 transporter permease C-terminal" evidence="7">
    <location>
        <begin position="268"/>
        <end position="380"/>
    </location>
</feature>
<dbReference type="InterPro" id="IPR003838">
    <property type="entry name" value="ABC3_permease_C"/>
</dbReference>
<evidence type="ECO:0000256" key="5">
    <source>
        <dbReference type="ARBA" id="ARBA00023136"/>
    </source>
</evidence>
<dbReference type="EMBL" id="CP116423">
    <property type="protein sequence ID" value="WCE70738.1"/>
    <property type="molecule type" value="Genomic_DNA"/>
</dbReference>
<dbReference type="PANTHER" id="PTHR30287:SF1">
    <property type="entry name" value="INNER MEMBRANE PROTEIN"/>
    <property type="match status" value="1"/>
</dbReference>
<evidence type="ECO:0000256" key="3">
    <source>
        <dbReference type="ARBA" id="ARBA00022692"/>
    </source>
</evidence>
<sequence length="843" mass="88163">MSLRLAARFARREMRGGLRGFRLLLACLALGVAALAAVGTVRAAIEAGLEAEGAALLGGDAELDFTYRFATPEERDWMAERATRVSEIVEFRSMAVTGAGETSERALTQVKAVDDLYPLIGEMVLDPALPLEDALSPEATALPGAVMERALADRLALSPGDTFALGEAEFTLTALIKREPDSAASGFSLGPRTLVKRAALEGSGLLAPGTLFNSKYRLELPQGTALASLEDEAKARFADAGMRWTDARNGAPGVARFVERLSAFLVLVGLSGLAVGGVGVAAAVRAYLQRKTAVIATFRAMGASRATIFQTYFIQVGILAMAGVALGLLIGAGLPLLLSPLIEASLPLPARFTIYPAPLIEAALYGLLTAALFTLWPLARSADVRAATLFRDDWQRQSPWPAAPYLVAMALLLAALLALAGWFNGSWSLTLWTLGGLAATLAVLALAAALLRLLARATARRARGHPRLRWALAAIGGPGEGATAVVLALGLGLSVLAAVGQIDGNLRRAISGNLPDVAPSYFFVDIQKDQMPGYTARLEGDPAVSRIESAPMLRGVITQINGRPAREVAGDHWVVRGDRGVTYAAQPGEDTRITAGEWWAQDYSGDPQISFAAEEAEEIGLELGDTLSVNILGRDITGTITSFREVDFSTAGIGFVLTMNPAALAGAPHSFISTVYAEPEAEAAILRDLASEYPNITAIRVRDAIDRVAAVLAGLASAISFGALATLATGFMVLIGAAAAGTGARSYEAALLKTMGASRRAIATSFVLRAALLGLFAGTVALLAGITGGWAVSHFVMETDFAVVWPNALLIITGGVLATVLAGLGFALKALNARPADMLRAQE</sequence>
<evidence type="ECO:0000313" key="9">
    <source>
        <dbReference type="Proteomes" id="UP001210770"/>
    </source>
</evidence>
<feature type="transmembrane region" description="Helical" evidence="6">
    <location>
        <begin position="761"/>
        <end position="784"/>
    </location>
</feature>